<evidence type="ECO:0000256" key="1">
    <source>
        <dbReference type="SAM" id="MobiDB-lite"/>
    </source>
</evidence>
<dbReference type="EMBL" id="SSMQ01000081">
    <property type="protein sequence ID" value="TKC97181.1"/>
    <property type="molecule type" value="Genomic_DNA"/>
</dbReference>
<dbReference type="InterPro" id="IPR036061">
    <property type="entry name" value="CheW-like_dom_sf"/>
</dbReference>
<gene>
    <name evidence="3" type="ORF">E8A74_43980</name>
</gene>
<feature type="compositionally biased region" description="Basic and acidic residues" evidence="1">
    <location>
        <begin position="190"/>
        <end position="202"/>
    </location>
</feature>
<organism evidence="3 4">
    <name type="scientific">Polyangium fumosum</name>
    <dbReference type="NCBI Taxonomy" id="889272"/>
    <lineage>
        <taxon>Bacteria</taxon>
        <taxon>Pseudomonadati</taxon>
        <taxon>Myxococcota</taxon>
        <taxon>Polyangia</taxon>
        <taxon>Polyangiales</taxon>
        <taxon>Polyangiaceae</taxon>
        <taxon>Polyangium</taxon>
    </lineage>
</organism>
<dbReference type="GO" id="GO:0007165">
    <property type="term" value="P:signal transduction"/>
    <property type="evidence" value="ECO:0007669"/>
    <property type="project" value="InterPro"/>
</dbReference>
<evidence type="ECO:0000313" key="3">
    <source>
        <dbReference type="EMBL" id="TKC97181.1"/>
    </source>
</evidence>
<dbReference type="GO" id="GO:0006935">
    <property type="term" value="P:chemotaxis"/>
    <property type="evidence" value="ECO:0007669"/>
    <property type="project" value="InterPro"/>
</dbReference>
<dbReference type="InterPro" id="IPR039315">
    <property type="entry name" value="CheW"/>
</dbReference>
<feature type="region of interest" description="Disordered" evidence="1">
    <location>
        <begin position="182"/>
        <end position="202"/>
    </location>
</feature>
<dbReference type="Gene3D" id="2.40.50.180">
    <property type="entry name" value="CheA-289, Domain 4"/>
    <property type="match status" value="1"/>
</dbReference>
<evidence type="ECO:0000313" key="4">
    <source>
        <dbReference type="Proteomes" id="UP000309215"/>
    </source>
</evidence>
<accession>A0A4U1IT20</accession>
<keyword evidence="4" id="KW-1185">Reference proteome</keyword>
<dbReference type="Gene3D" id="2.30.30.40">
    <property type="entry name" value="SH3 Domains"/>
    <property type="match status" value="1"/>
</dbReference>
<feature type="domain" description="CheW-like" evidence="2">
    <location>
        <begin position="43"/>
        <end position="182"/>
    </location>
</feature>
<dbReference type="SMART" id="SM00260">
    <property type="entry name" value="CheW"/>
    <property type="match status" value="1"/>
</dbReference>
<evidence type="ECO:0000259" key="2">
    <source>
        <dbReference type="PROSITE" id="PS50851"/>
    </source>
</evidence>
<dbReference type="CDD" id="cd00588">
    <property type="entry name" value="CheW_like"/>
    <property type="match status" value="1"/>
</dbReference>
<reference evidence="3 4" key="1">
    <citation type="submission" date="2019-04" db="EMBL/GenBank/DDBJ databases">
        <authorList>
            <person name="Li Y."/>
            <person name="Wang J."/>
        </authorList>
    </citation>
    <scope>NUCLEOTIDE SEQUENCE [LARGE SCALE GENOMIC DNA]</scope>
    <source>
        <strain evidence="3 4">DSM 14668</strain>
    </source>
</reference>
<dbReference type="GO" id="GO:0005829">
    <property type="term" value="C:cytosol"/>
    <property type="evidence" value="ECO:0007669"/>
    <property type="project" value="TreeGrafter"/>
</dbReference>
<name>A0A4U1IT20_9BACT</name>
<dbReference type="PROSITE" id="PS50851">
    <property type="entry name" value="CHEW"/>
    <property type="match status" value="1"/>
</dbReference>
<dbReference type="InterPro" id="IPR002545">
    <property type="entry name" value="CheW-lke_dom"/>
</dbReference>
<dbReference type="SUPFAM" id="SSF50341">
    <property type="entry name" value="CheW-like"/>
    <property type="match status" value="1"/>
</dbReference>
<sequence>MGGTVSTRHDIGREIAELKRRLYELECTTSAHEADEPLPLAGEIQAVVCRVEQTRVALPLDVVERAVPAAAMAPLPEAPPWVHGLLNLRGRALPVLDVAARIERRGRTLDLDDQIVICRHAEQRLGLVVQEVLGVSEFALGERTNGPGASLPIAPYVRATLRDAKGLVLLFSLSRLIATSDIPPLDEPPEAERAGHEETPGR</sequence>
<protein>
    <submittedName>
        <fullName evidence="3">Chemotaxis protein CheW</fullName>
    </submittedName>
</protein>
<dbReference type="Pfam" id="PF01584">
    <property type="entry name" value="CheW"/>
    <property type="match status" value="1"/>
</dbReference>
<dbReference type="PANTHER" id="PTHR22617">
    <property type="entry name" value="CHEMOTAXIS SENSOR HISTIDINE KINASE-RELATED"/>
    <property type="match status" value="1"/>
</dbReference>
<dbReference type="PANTHER" id="PTHR22617:SF43">
    <property type="entry name" value="PROTEIN PILI"/>
    <property type="match status" value="1"/>
</dbReference>
<dbReference type="OrthoDB" id="5298045at2"/>
<comment type="caution">
    <text evidence="3">The sequence shown here is derived from an EMBL/GenBank/DDBJ whole genome shotgun (WGS) entry which is preliminary data.</text>
</comment>
<proteinExistence type="predicted"/>
<dbReference type="AlphaFoldDB" id="A0A4U1IT20"/>
<dbReference type="Proteomes" id="UP000309215">
    <property type="component" value="Unassembled WGS sequence"/>
</dbReference>